<organism evidence="1 2">
    <name type="scientific">Avena sativa</name>
    <name type="common">Oat</name>
    <dbReference type="NCBI Taxonomy" id="4498"/>
    <lineage>
        <taxon>Eukaryota</taxon>
        <taxon>Viridiplantae</taxon>
        <taxon>Streptophyta</taxon>
        <taxon>Embryophyta</taxon>
        <taxon>Tracheophyta</taxon>
        <taxon>Spermatophyta</taxon>
        <taxon>Magnoliopsida</taxon>
        <taxon>Liliopsida</taxon>
        <taxon>Poales</taxon>
        <taxon>Poaceae</taxon>
        <taxon>BOP clade</taxon>
        <taxon>Pooideae</taxon>
        <taxon>Poodae</taxon>
        <taxon>Poeae</taxon>
        <taxon>Poeae Chloroplast Group 1 (Aveneae type)</taxon>
        <taxon>Aveninae</taxon>
        <taxon>Avena</taxon>
    </lineage>
</organism>
<keyword evidence="2" id="KW-1185">Reference proteome</keyword>
<evidence type="ECO:0000313" key="2">
    <source>
        <dbReference type="Proteomes" id="UP001732700"/>
    </source>
</evidence>
<dbReference type="Proteomes" id="UP001732700">
    <property type="component" value="Chromosome 7A"/>
</dbReference>
<sequence>MDDGATAGGTSSCGAGGSHHLIGSRIEQHRKYMSESSCCPRCGHKIDRELDWVGLPAGVKFDPTDQELIEHLEAKVRSGGTAAAPSHPLIDEFIPTIEGEDGICYTHPEKLPGVSKDGLSRHFFHRPSKAYTTGTRKRRKIQPPATVDASAVSSAGGSATAGAAQQQQPQRSETRWHKTGKTRPVAVGGRQRGCKKILVLYTNFGKHRKPEKTNWVMHQYHLGESEEEREGELVVSKIFYQTQPRQCGVGDGASASASGASTSASAAVERRRVDRAGAAPVPRMTSSHVISSAFQGATATGIEDFSFTQFRNSFQEVGMGGSDHRVVQSRVDEGVLHRPATLHHHQHQHLVDEHEHRRRHHHFAGLHQEQQRAAAAVAFHVSTPTDPLATLMAASRAHQGSVVLTAPQAAGEPYDHGAASYHHQQEDERPHQTRKFDGRSTSGLEEVIMGCTSRRSKGEETSGGKEGTGWQYPSFWPSDNQDHHG</sequence>
<protein>
    <submittedName>
        <fullName evidence="1">Uncharacterized protein</fullName>
    </submittedName>
</protein>
<proteinExistence type="predicted"/>
<evidence type="ECO:0000313" key="1">
    <source>
        <dbReference type="EnsemblPlants" id="AVESA.00010b.r2.7AG1248400.1.CDS"/>
    </source>
</evidence>
<dbReference type="EnsemblPlants" id="AVESA.00010b.r2.7AG1248400.1">
    <property type="protein sequence ID" value="AVESA.00010b.r2.7AG1248400.1.CDS"/>
    <property type="gene ID" value="AVESA.00010b.r2.7AG1248400"/>
</dbReference>
<reference evidence="1" key="2">
    <citation type="submission" date="2025-09" db="UniProtKB">
        <authorList>
            <consortium name="EnsemblPlants"/>
        </authorList>
    </citation>
    <scope>IDENTIFICATION</scope>
</reference>
<accession>A0ACD5ZXA8</accession>
<name>A0ACD5ZXA8_AVESA</name>
<reference evidence="1" key="1">
    <citation type="submission" date="2021-05" db="EMBL/GenBank/DDBJ databases">
        <authorList>
            <person name="Scholz U."/>
            <person name="Mascher M."/>
            <person name="Fiebig A."/>
        </authorList>
    </citation>
    <scope>NUCLEOTIDE SEQUENCE [LARGE SCALE GENOMIC DNA]</scope>
</reference>